<evidence type="ECO:0000313" key="2">
    <source>
        <dbReference type="Proteomes" id="UP000446768"/>
    </source>
</evidence>
<name>A0A7X2IM45_9BURK</name>
<dbReference type="Gene3D" id="3.60.20.10">
    <property type="entry name" value="Glutamine Phosphoribosylpyrophosphate, subunit 1, domain 1"/>
    <property type="match status" value="1"/>
</dbReference>
<dbReference type="Proteomes" id="UP000446768">
    <property type="component" value="Unassembled WGS sequence"/>
</dbReference>
<sequence length="237" mass="26082">MCRMILATGKFNTADIVQAMVAVARGDTADHEASFSQHPHGWGAVWRDMDAPTGLSAMRETTAAEISLLASGLASVKTDFLAIHVRRTTSSTTIGAQFTHPLKRPAEDWYFMHNGSQPTVHQFLGLPSSTFDSAEYFDYLVPEGTASLDQSEALERLRNIPEPGSNSGNAFAIKPDCAYVIHWRSPSDTWPRYFTMHETVSPDCRIISSEIVPALAPAEQWTPLPPQTILEIPIPND</sequence>
<protein>
    <recommendedName>
        <fullName evidence="3">Glutamine amidotransferase type-2 domain-containing protein</fullName>
    </recommendedName>
</protein>
<reference evidence="1 2" key="1">
    <citation type="submission" date="2019-11" db="EMBL/GenBank/DDBJ databases">
        <title>Novel species isolated from a subtropical stream in China.</title>
        <authorList>
            <person name="Lu H."/>
        </authorList>
    </citation>
    <scope>NUCLEOTIDE SEQUENCE [LARGE SCALE GENOMIC DNA]</scope>
    <source>
        <strain evidence="1 2">FT92W</strain>
    </source>
</reference>
<dbReference type="SUPFAM" id="SSF56235">
    <property type="entry name" value="N-terminal nucleophile aminohydrolases (Ntn hydrolases)"/>
    <property type="match status" value="1"/>
</dbReference>
<gene>
    <name evidence="1" type="ORF">GJ700_11760</name>
</gene>
<evidence type="ECO:0008006" key="3">
    <source>
        <dbReference type="Google" id="ProtNLM"/>
    </source>
</evidence>
<comment type="caution">
    <text evidence="1">The sequence shown here is derived from an EMBL/GenBank/DDBJ whole genome shotgun (WGS) entry which is preliminary data.</text>
</comment>
<accession>A0A7X2IM45</accession>
<evidence type="ECO:0000313" key="1">
    <source>
        <dbReference type="EMBL" id="MRV72385.1"/>
    </source>
</evidence>
<dbReference type="AlphaFoldDB" id="A0A7X2IM45"/>
<organism evidence="1 2">
    <name type="scientific">Pseudoduganella rivuli</name>
    <dbReference type="NCBI Taxonomy" id="2666085"/>
    <lineage>
        <taxon>Bacteria</taxon>
        <taxon>Pseudomonadati</taxon>
        <taxon>Pseudomonadota</taxon>
        <taxon>Betaproteobacteria</taxon>
        <taxon>Burkholderiales</taxon>
        <taxon>Oxalobacteraceae</taxon>
        <taxon>Telluria group</taxon>
        <taxon>Pseudoduganella</taxon>
    </lineage>
</organism>
<dbReference type="EMBL" id="WKJJ01000006">
    <property type="protein sequence ID" value="MRV72385.1"/>
    <property type="molecule type" value="Genomic_DNA"/>
</dbReference>
<dbReference type="InterPro" id="IPR029055">
    <property type="entry name" value="Ntn_hydrolases_N"/>
</dbReference>
<keyword evidence="2" id="KW-1185">Reference proteome</keyword>
<proteinExistence type="predicted"/>